<keyword evidence="5 10" id="KW-1133">Transmembrane helix</keyword>
<evidence type="ECO:0000313" key="12">
    <source>
        <dbReference type="EMBL" id="ASJ01606.1"/>
    </source>
</evidence>
<keyword evidence="13" id="KW-1185">Reference proteome</keyword>
<evidence type="ECO:0000256" key="3">
    <source>
        <dbReference type="ARBA" id="ARBA00022448"/>
    </source>
</evidence>
<feature type="transmembrane region" description="Helical" evidence="10">
    <location>
        <begin position="376"/>
        <end position="399"/>
    </location>
</feature>
<evidence type="ECO:0000256" key="5">
    <source>
        <dbReference type="ARBA" id="ARBA00022989"/>
    </source>
</evidence>
<feature type="transmembrane region" description="Helical" evidence="10">
    <location>
        <begin position="464"/>
        <end position="487"/>
    </location>
</feature>
<dbReference type="GO" id="GO:0033179">
    <property type="term" value="C:proton-transporting V-type ATPase, V0 domain"/>
    <property type="evidence" value="ECO:0007669"/>
    <property type="project" value="InterPro"/>
</dbReference>
<feature type="transmembrane region" description="Helical" evidence="10">
    <location>
        <begin position="536"/>
        <end position="560"/>
    </location>
</feature>
<keyword evidence="4 10" id="KW-0812">Transmembrane</keyword>
<dbReference type="PANTHER" id="PTHR11629:SF63">
    <property type="entry name" value="V-TYPE PROTON ATPASE SUBUNIT A"/>
    <property type="match status" value="1"/>
</dbReference>
<evidence type="ECO:0000313" key="13">
    <source>
        <dbReference type="Proteomes" id="UP000250134"/>
    </source>
</evidence>
<dbReference type="NCBIfam" id="NF004428">
    <property type="entry name" value="PRK05771.2-1"/>
    <property type="match status" value="1"/>
</dbReference>
<dbReference type="GO" id="GO:0046961">
    <property type="term" value="F:proton-transporting ATPase activity, rotational mechanism"/>
    <property type="evidence" value="ECO:0007669"/>
    <property type="project" value="InterPro"/>
</dbReference>
<evidence type="ECO:0000256" key="9">
    <source>
        <dbReference type="ARBA" id="ARBA00068671"/>
    </source>
</evidence>
<proteinExistence type="inferred from homology"/>
<evidence type="ECO:0000256" key="4">
    <source>
        <dbReference type="ARBA" id="ARBA00022692"/>
    </source>
</evidence>
<dbReference type="GO" id="GO:0051117">
    <property type="term" value="F:ATPase binding"/>
    <property type="evidence" value="ECO:0007669"/>
    <property type="project" value="TreeGrafter"/>
</dbReference>
<evidence type="ECO:0000256" key="1">
    <source>
        <dbReference type="ARBA" id="ARBA00004141"/>
    </source>
</evidence>
<name>A0A2Z2M7D5_THEGO</name>
<dbReference type="GeneID" id="33332685"/>
<comment type="similarity">
    <text evidence="2 10">Belongs to the V-ATPase 116 kDa subunit family.</text>
</comment>
<feature type="transmembrane region" description="Helical" evidence="10">
    <location>
        <begin position="600"/>
        <end position="623"/>
    </location>
</feature>
<dbReference type="GO" id="GO:0007035">
    <property type="term" value="P:vacuolar acidification"/>
    <property type="evidence" value="ECO:0007669"/>
    <property type="project" value="TreeGrafter"/>
</dbReference>
<evidence type="ECO:0000256" key="2">
    <source>
        <dbReference type="ARBA" id="ARBA00009904"/>
    </source>
</evidence>
<reference evidence="12 13" key="1">
    <citation type="submission" date="2016-03" db="EMBL/GenBank/DDBJ databases">
        <title>Complete genome sequence of Thermococcus gorgonarius.</title>
        <authorList>
            <person name="Oger P.M."/>
        </authorList>
    </citation>
    <scope>NUCLEOTIDE SEQUENCE [LARGE SCALE GENOMIC DNA]</scope>
    <source>
        <strain evidence="12 13">W-12</strain>
    </source>
</reference>
<dbReference type="Pfam" id="PF01496">
    <property type="entry name" value="V_ATPase_I"/>
    <property type="match status" value="2"/>
</dbReference>
<keyword evidence="7 10" id="KW-0472">Membrane</keyword>
<organism evidence="12 13">
    <name type="scientific">Thermococcus gorgonarius</name>
    <dbReference type="NCBI Taxonomy" id="71997"/>
    <lineage>
        <taxon>Archaea</taxon>
        <taxon>Methanobacteriati</taxon>
        <taxon>Methanobacteriota</taxon>
        <taxon>Thermococci</taxon>
        <taxon>Thermococcales</taxon>
        <taxon>Thermococcaceae</taxon>
        <taxon>Thermococcus</taxon>
    </lineage>
</organism>
<dbReference type="PANTHER" id="PTHR11629">
    <property type="entry name" value="VACUOLAR PROTON ATPASES"/>
    <property type="match status" value="1"/>
</dbReference>
<gene>
    <name evidence="12" type="ORF">A3K92_08985</name>
</gene>
<dbReference type="Gene3D" id="3.30.70.2170">
    <property type="match status" value="1"/>
</dbReference>
<keyword evidence="11" id="KW-0175">Coiled coil</keyword>
<dbReference type="Gene3D" id="3.30.70.2750">
    <property type="match status" value="1"/>
</dbReference>
<evidence type="ECO:0000256" key="11">
    <source>
        <dbReference type="SAM" id="Coils"/>
    </source>
</evidence>
<dbReference type="EMBL" id="CP014855">
    <property type="protein sequence ID" value="ASJ01606.1"/>
    <property type="molecule type" value="Genomic_DNA"/>
</dbReference>
<keyword evidence="6 10" id="KW-0406">Ion transport</keyword>
<feature type="transmembrane region" description="Helical" evidence="10">
    <location>
        <begin position="411"/>
        <end position="434"/>
    </location>
</feature>
<dbReference type="GO" id="GO:0016471">
    <property type="term" value="C:vacuolar proton-transporting V-type ATPase complex"/>
    <property type="evidence" value="ECO:0007669"/>
    <property type="project" value="TreeGrafter"/>
</dbReference>
<sequence length="668" mass="75214">MFRPAPMLKVEVISLERYRDRLLTYLHEAGVVEIREADIPIAQRDAPNEFYRRAASYSITMSRIAEFLKSHLPSGKGGIKDFLFPQMPKRREYTYEGIEKLIKDTEKFLSEVEPKVKEVETRMSSINTEIERIKDVIRTLERLSAFNLDVSYLRHSGMVEVLVGSIDRNRLSSLREELENATSGKIVMVPKEEGDTVLLAIAFLSRDYNKINPILAKHSFEKIDVPEGEGTPAELIRKYSEELGKKERELEEVHKLARELAVKYYEDVKFYLELVENERNKANVLGMLARTNMTFGLTGWVPKADAEKVREGILKVTDGKAYVNFREPAKEELDEIPIKLNNPGWARPFEMLTEMYGVPKYDEIDPTPLIAFTYSFFFGFMLTDFLYGLIVGIVAALLVKGHRKFNDGTYKFSYTLLWSSFFTMLMGALFGSYFGNALDVVGAALTGNPDFQMWRIADPLRDPMFVLILALAVGLAHLFVGYTLGFIVKWKNGDRKGALLDQLPWMLVILAIALFATGKNVPAFVSSAKVLFGTGLVLFAIGEIVNNGGLAALMIISDFFGFVGTWLSYARLMALALATGGIAMVINVLVQMIWGVKTLYIGPIIGVILFFGGQIFSTAINALGAFVHSLRLHYVEFFGTFYSGEGKPFEPFKSRREVSEVTLKVENA</sequence>
<evidence type="ECO:0000256" key="6">
    <source>
        <dbReference type="ARBA" id="ARBA00023065"/>
    </source>
</evidence>
<dbReference type="InterPro" id="IPR002490">
    <property type="entry name" value="V-ATPase_116kDa_su"/>
</dbReference>
<dbReference type="Proteomes" id="UP000250134">
    <property type="component" value="Chromosome"/>
</dbReference>
<evidence type="ECO:0000256" key="8">
    <source>
        <dbReference type="ARBA" id="ARBA00059506"/>
    </source>
</evidence>
<dbReference type="Gene3D" id="1.20.1460.20">
    <property type="match status" value="1"/>
</dbReference>
<accession>A0A2Z2M7D5</accession>
<comment type="function">
    <text evidence="8">Component of the A-type ATP synthase that produces ATP from ADP in the presence of a proton gradient across the membrane.</text>
</comment>
<dbReference type="OrthoDB" id="85892at2157"/>
<protein>
    <recommendedName>
        <fullName evidence="9 10">A-type ATP synthase subunit I</fullName>
    </recommendedName>
</protein>
<dbReference type="KEGG" id="tgg:A3K92_08985"/>
<evidence type="ECO:0000256" key="10">
    <source>
        <dbReference type="RuleBase" id="RU361189"/>
    </source>
</evidence>
<evidence type="ECO:0000256" key="7">
    <source>
        <dbReference type="ARBA" id="ARBA00023136"/>
    </source>
</evidence>
<feature type="transmembrane region" description="Helical" evidence="10">
    <location>
        <begin position="572"/>
        <end position="594"/>
    </location>
</feature>
<dbReference type="AlphaFoldDB" id="A0A2Z2M7D5"/>
<keyword evidence="3 10" id="KW-0813">Transport</keyword>
<comment type="subcellular location">
    <subcellularLocation>
        <location evidence="1">Membrane</location>
        <topology evidence="1">Multi-pass membrane protein</topology>
    </subcellularLocation>
</comment>
<feature type="coiled-coil region" evidence="11">
    <location>
        <begin position="116"/>
        <end position="143"/>
    </location>
</feature>
<dbReference type="RefSeq" id="WP_088885938.1">
    <property type="nucleotide sequence ID" value="NZ_CP014855.1"/>
</dbReference>